<keyword evidence="4" id="KW-1185">Reference proteome</keyword>
<organism evidence="2 4">
    <name type="scientific">Nephila pilipes</name>
    <name type="common">Giant wood spider</name>
    <name type="synonym">Nephila maculata</name>
    <dbReference type="NCBI Taxonomy" id="299642"/>
    <lineage>
        <taxon>Eukaryota</taxon>
        <taxon>Metazoa</taxon>
        <taxon>Ecdysozoa</taxon>
        <taxon>Arthropoda</taxon>
        <taxon>Chelicerata</taxon>
        <taxon>Arachnida</taxon>
        <taxon>Araneae</taxon>
        <taxon>Araneomorphae</taxon>
        <taxon>Entelegynae</taxon>
        <taxon>Araneoidea</taxon>
        <taxon>Nephilidae</taxon>
        <taxon>Nephila</taxon>
    </lineage>
</organism>
<feature type="compositionally biased region" description="Polar residues" evidence="1">
    <location>
        <begin position="55"/>
        <end position="71"/>
    </location>
</feature>
<evidence type="ECO:0000313" key="2">
    <source>
        <dbReference type="EMBL" id="GFT86671.1"/>
    </source>
</evidence>
<evidence type="ECO:0000313" key="3">
    <source>
        <dbReference type="EMBL" id="GFU13199.1"/>
    </source>
</evidence>
<dbReference type="EMBL" id="BMAW01073183">
    <property type="protein sequence ID" value="GFT86671.1"/>
    <property type="molecule type" value="Genomic_DNA"/>
</dbReference>
<accession>A0A8X6U6S2</accession>
<dbReference type="EMBL" id="BMAW01078939">
    <property type="protein sequence ID" value="GFU13199.1"/>
    <property type="molecule type" value="Genomic_DNA"/>
</dbReference>
<evidence type="ECO:0000313" key="4">
    <source>
        <dbReference type="Proteomes" id="UP000887013"/>
    </source>
</evidence>
<feature type="compositionally biased region" description="Basic and acidic residues" evidence="1">
    <location>
        <begin position="7"/>
        <end position="40"/>
    </location>
</feature>
<evidence type="ECO:0000256" key="1">
    <source>
        <dbReference type="SAM" id="MobiDB-lite"/>
    </source>
</evidence>
<dbReference type="OrthoDB" id="6472487at2759"/>
<dbReference type="AlphaFoldDB" id="A0A8X6U6S2"/>
<sequence length="124" mass="14013">MNPLNRPKKEEKKKSANEHRQKLQNILKEKRESRTSKPDYHTAPTTYAEAAKSSPVASSQVYNLSPSPASSSNITDIFQQLKDPECLEMFGVLKKYIEISKSGKSISDRFTQIMALLKIDQINA</sequence>
<gene>
    <name evidence="3" type="ORF">NPIL_112191</name>
    <name evidence="2" type="ORF">NPIL_587641</name>
</gene>
<reference evidence="2" key="1">
    <citation type="submission" date="2020-08" db="EMBL/GenBank/DDBJ databases">
        <title>Multicomponent nature underlies the extraordinary mechanical properties of spider dragline silk.</title>
        <authorList>
            <person name="Kono N."/>
            <person name="Nakamura H."/>
            <person name="Mori M."/>
            <person name="Yoshida Y."/>
            <person name="Ohtoshi R."/>
            <person name="Malay A.D."/>
            <person name="Moran D.A.P."/>
            <person name="Tomita M."/>
            <person name="Numata K."/>
            <person name="Arakawa K."/>
        </authorList>
    </citation>
    <scope>NUCLEOTIDE SEQUENCE</scope>
</reference>
<protein>
    <submittedName>
        <fullName evidence="2">Uncharacterized protein</fullName>
    </submittedName>
</protein>
<feature type="region of interest" description="Disordered" evidence="1">
    <location>
        <begin position="1"/>
        <end position="71"/>
    </location>
</feature>
<comment type="caution">
    <text evidence="2">The sequence shown here is derived from an EMBL/GenBank/DDBJ whole genome shotgun (WGS) entry which is preliminary data.</text>
</comment>
<dbReference type="Proteomes" id="UP000887013">
    <property type="component" value="Unassembled WGS sequence"/>
</dbReference>
<proteinExistence type="predicted"/>
<name>A0A8X6U6S2_NEPPI</name>